<gene>
    <name evidence="6" type="ORF">E6H01_00075</name>
</gene>
<dbReference type="GO" id="GO:0090313">
    <property type="term" value="P:regulation of protein targeting to membrane"/>
    <property type="evidence" value="ECO:0007669"/>
    <property type="project" value="TreeGrafter"/>
</dbReference>
<evidence type="ECO:0000256" key="3">
    <source>
        <dbReference type="ARBA" id="ARBA00022989"/>
    </source>
</evidence>
<dbReference type="AlphaFoldDB" id="A0A537LFZ6"/>
<proteinExistence type="predicted"/>
<dbReference type="InterPro" id="IPR007452">
    <property type="entry name" value="TamB_C"/>
</dbReference>
<dbReference type="Pfam" id="PF04357">
    <property type="entry name" value="TamB"/>
    <property type="match status" value="1"/>
</dbReference>
<evidence type="ECO:0000256" key="1">
    <source>
        <dbReference type="ARBA" id="ARBA00004167"/>
    </source>
</evidence>
<evidence type="ECO:0000313" key="7">
    <source>
        <dbReference type="Proteomes" id="UP000319353"/>
    </source>
</evidence>
<organism evidence="6 7">
    <name type="scientific">Candidatus Segetimicrobium genomatis</name>
    <dbReference type="NCBI Taxonomy" id="2569760"/>
    <lineage>
        <taxon>Bacteria</taxon>
        <taxon>Bacillati</taxon>
        <taxon>Candidatus Sysuimicrobiota</taxon>
        <taxon>Candidatus Sysuimicrobiia</taxon>
        <taxon>Candidatus Sysuimicrobiales</taxon>
        <taxon>Candidatus Segetimicrobiaceae</taxon>
        <taxon>Candidatus Segetimicrobium</taxon>
    </lineage>
</organism>
<feature type="non-terminal residue" evidence="6">
    <location>
        <position position="972"/>
    </location>
</feature>
<dbReference type="Proteomes" id="UP000319353">
    <property type="component" value="Unassembled WGS sequence"/>
</dbReference>
<dbReference type="EMBL" id="VBAL01000002">
    <property type="protein sequence ID" value="TMJ06938.1"/>
    <property type="molecule type" value="Genomic_DNA"/>
</dbReference>
<keyword evidence="2" id="KW-0812">Transmembrane</keyword>
<keyword evidence="4" id="KW-0472">Membrane</keyword>
<accession>A0A537LFZ6</accession>
<keyword evidence="3" id="KW-1133">Transmembrane helix</keyword>
<dbReference type="PANTHER" id="PTHR30441:SF8">
    <property type="entry name" value="DUF748 DOMAIN-CONTAINING PROTEIN"/>
    <property type="match status" value="1"/>
</dbReference>
<feature type="domain" description="Translocation and assembly module TamB C-terminal" evidence="5">
    <location>
        <begin position="613"/>
        <end position="838"/>
    </location>
</feature>
<sequence>MRLTIFVIILIVLLGAGLAWLAGSGALAGSVRAAAVAQIAQALGREVRVARLAGDPLRGIVLDGVRIAAPPGERGTFFDVTRIVLRFHPLTLLVDLLRGRGPAASLATIELDRPVLVLSRDAADRWNYPRLPQRRTGGAGLAGFTGTLDIREGTLIVTDAWQQPVPFGAHFERVTGSISWSDSPRLRIEMDAVNTDGRTPALLRVAGIALPAQGVVDLAFTTRGASAAHWGEYLARLDWLRWTGGTVDGDAHLLVSRWGPETAYDYRASLRMHDGRAVLLPTQVTLSEIEGPLVLDNRRVTSDGLAMVVDASPVWVRGEITHMAGAHLDLAIRSVSLDLTTLKRLFFPSAGLQISGRTGGEVRVAGSLGSLLVDGAVTSGAGQIQGQAFSDLSAHLQLYGGVLVFDGVDSALDGGRTRGYVRLTLPTREFFVLADLERVNVRSIGSLDLLPIPFRGEATGFIAAAGTPGSIVGQARLGLARGDVAGVIVDHADAVLGFGRGVVDVDRFEAHRGPAVAHATGTIGQSGTLDLALVATNMNLQALGGFAGPGRWLAGTADLDGHLTGAVGAPVVSGRLDAREGRLGPFPFDQATGAVQLSATGFMTPGLVLRDGEGFYEAAGEVGWGAPEHLDLALRARRIPAQRLFDIAKMPLDVTGTVDGTVRLTGTFNDPRADGAVTLTDGFVGGQPVDRAIAAFRWTGGGLQLDDVSLEVNASRIALHGSVDQRGQLALSFATTDFDLHDAAALRNGAVHVDGAVNLEGILGGSLTAPTVTAALSSTTIRLNGQPVDRVEGTLSYQRGRFTLAPLSLFREGGTLELSGSALLGEDPVLDLRASAQQVGLSTLLGFLRIRPPFALNGMVDGEVGVSGRVSDPAAVLTAQLTDGVAGDHTIRHAAVNATLAGHAITLRTLSITPEQGSVIGAGRIDLGGASELEISGQGLSLGLLQALAGGRRSMDGELEFTLQLSGDLADP</sequence>
<protein>
    <recommendedName>
        <fullName evidence="5">Translocation and assembly module TamB C-terminal domain-containing protein</fullName>
    </recommendedName>
</protein>
<dbReference type="PANTHER" id="PTHR30441">
    <property type="entry name" value="DUF748 DOMAIN-CONTAINING PROTEIN"/>
    <property type="match status" value="1"/>
</dbReference>
<comment type="subcellular location">
    <subcellularLocation>
        <location evidence="1">Membrane</location>
        <topology evidence="1">Single-pass membrane protein</topology>
    </subcellularLocation>
</comment>
<dbReference type="InterPro" id="IPR052894">
    <property type="entry name" value="AsmA-related"/>
</dbReference>
<reference evidence="6 7" key="1">
    <citation type="journal article" date="2019" name="Nat. Microbiol.">
        <title>Mediterranean grassland soil C-N compound turnover is dependent on rainfall and depth, and is mediated by genomically divergent microorganisms.</title>
        <authorList>
            <person name="Diamond S."/>
            <person name="Andeer P.F."/>
            <person name="Li Z."/>
            <person name="Crits-Christoph A."/>
            <person name="Burstein D."/>
            <person name="Anantharaman K."/>
            <person name="Lane K.R."/>
            <person name="Thomas B.C."/>
            <person name="Pan C."/>
            <person name="Northen T.R."/>
            <person name="Banfield J.F."/>
        </authorList>
    </citation>
    <scope>NUCLEOTIDE SEQUENCE [LARGE SCALE GENOMIC DNA]</scope>
    <source>
        <strain evidence="6">NP_4</strain>
    </source>
</reference>
<evidence type="ECO:0000259" key="5">
    <source>
        <dbReference type="Pfam" id="PF04357"/>
    </source>
</evidence>
<dbReference type="GO" id="GO:0005886">
    <property type="term" value="C:plasma membrane"/>
    <property type="evidence" value="ECO:0007669"/>
    <property type="project" value="TreeGrafter"/>
</dbReference>
<comment type="caution">
    <text evidence="6">The sequence shown here is derived from an EMBL/GenBank/DDBJ whole genome shotgun (WGS) entry which is preliminary data.</text>
</comment>
<evidence type="ECO:0000313" key="6">
    <source>
        <dbReference type="EMBL" id="TMJ06938.1"/>
    </source>
</evidence>
<name>A0A537LFZ6_9BACT</name>
<evidence type="ECO:0000256" key="2">
    <source>
        <dbReference type="ARBA" id="ARBA00022692"/>
    </source>
</evidence>
<evidence type="ECO:0000256" key="4">
    <source>
        <dbReference type="ARBA" id="ARBA00023136"/>
    </source>
</evidence>